<dbReference type="GO" id="GO:1990281">
    <property type="term" value="C:efflux pump complex"/>
    <property type="evidence" value="ECO:0007669"/>
    <property type="project" value="TreeGrafter"/>
</dbReference>
<dbReference type="InterPro" id="IPR058625">
    <property type="entry name" value="MdtA-like_BSH"/>
</dbReference>
<dbReference type="Pfam" id="PF25989">
    <property type="entry name" value="YknX_C"/>
    <property type="match status" value="1"/>
</dbReference>
<dbReference type="InterPro" id="IPR058624">
    <property type="entry name" value="MdtA-like_HH"/>
</dbReference>
<comment type="similarity">
    <text evidence="2">Belongs to the membrane fusion protein (MFP) (TC 8.A.1) family.</text>
</comment>
<dbReference type="InterPro" id="IPR058626">
    <property type="entry name" value="MdtA-like_b-barrel"/>
</dbReference>
<evidence type="ECO:0000313" key="13">
    <source>
        <dbReference type="Proteomes" id="UP000244755"/>
    </source>
</evidence>
<evidence type="ECO:0000259" key="9">
    <source>
        <dbReference type="Pfam" id="PF25917"/>
    </source>
</evidence>
<dbReference type="Gene3D" id="2.40.420.20">
    <property type="match status" value="1"/>
</dbReference>
<dbReference type="Pfam" id="PF25917">
    <property type="entry name" value="BSH_RND"/>
    <property type="match status" value="1"/>
</dbReference>
<feature type="domain" description="YknX-like C-terminal permuted SH3-like" evidence="11">
    <location>
        <begin position="310"/>
        <end position="378"/>
    </location>
</feature>
<keyword evidence="3" id="KW-1003">Cell membrane</keyword>
<organism evidence="12 13">
    <name type="scientific">Methylobacterium currus</name>
    <dbReference type="NCBI Taxonomy" id="2051553"/>
    <lineage>
        <taxon>Bacteria</taxon>
        <taxon>Pseudomonadati</taxon>
        <taxon>Pseudomonadota</taxon>
        <taxon>Alphaproteobacteria</taxon>
        <taxon>Hyphomicrobiales</taxon>
        <taxon>Methylobacteriaceae</taxon>
        <taxon>Methylobacterium</taxon>
    </lineage>
</organism>
<feature type="region of interest" description="Disordered" evidence="7">
    <location>
        <begin position="384"/>
        <end position="422"/>
    </location>
</feature>
<evidence type="ECO:0000256" key="4">
    <source>
        <dbReference type="ARBA" id="ARBA00022519"/>
    </source>
</evidence>
<dbReference type="Proteomes" id="UP000244755">
    <property type="component" value="Chromosome 1"/>
</dbReference>
<protein>
    <submittedName>
        <fullName evidence="12">Efflux RND transporter periplasmic adaptor subunit</fullName>
    </submittedName>
</protein>
<dbReference type="Gene3D" id="1.10.287.470">
    <property type="entry name" value="Helix hairpin bin"/>
    <property type="match status" value="1"/>
</dbReference>
<dbReference type="Gene3D" id="2.40.30.170">
    <property type="match status" value="1"/>
</dbReference>
<evidence type="ECO:0000256" key="3">
    <source>
        <dbReference type="ARBA" id="ARBA00022475"/>
    </source>
</evidence>
<feature type="domain" description="Multidrug resistance protein MdtA-like beta-barrel" evidence="10">
    <location>
        <begin position="223"/>
        <end position="305"/>
    </location>
</feature>
<keyword evidence="13" id="KW-1185">Reference proteome</keyword>
<evidence type="ECO:0000259" key="11">
    <source>
        <dbReference type="Pfam" id="PF25989"/>
    </source>
</evidence>
<dbReference type="Gene3D" id="2.40.50.100">
    <property type="match status" value="1"/>
</dbReference>
<evidence type="ECO:0000256" key="1">
    <source>
        <dbReference type="ARBA" id="ARBA00004236"/>
    </source>
</evidence>
<dbReference type="PANTHER" id="PTHR30469:SF36">
    <property type="entry name" value="BLL3903 PROTEIN"/>
    <property type="match status" value="1"/>
</dbReference>
<feature type="compositionally biased region" description="Low complexity" evidence="7">
    <location>
        <begin position="384"/>
        <end position="405"/>
    </location>
</feature>
<dbReference type="SUPFAM" id="SSF111369">
    <property type="entry name" value="HlyD-like secretion proteins"/>
    <property type="match status" value="1"/>
</dbReference>
<keyword evidence="4" id="KW-0997">Cell inner membrane</keyword>
<gene>
    <name evidence="12" type="ORF">DA075_27155</name>
</gene>
<evidence type="ECO:0000313" key="12">
    <source>
        <dbReference type="EMBL" id="AWB24102.1"/>
    </source>
</evidence>
<evidence type="ECO:0000256" key="2">
    <source>
        <dbReference type="ARBA" id="ARBA00009477"/>
    </source>
</evidence>
<feature type="domain" description="Multidrug resistance protein MdtA-like alpha-helical hairpin" evidence="8">
    <location>
        <begin position="119"/>
        <end position="186"/>
    </location>
</feature>
<sequence>MRSEQGAGRRKRRRGGWLLAVVILAGAGGAYAWRSRQHAETAKPAARAPAAVPVTVAQVEQGPFGVVLGSLGTVQAYNTVQVRSRVDGEILKIGFREGQVVRKGDLLAQVDPRQYQAALDQARAKKTQDEANLKNAKADLERYTKLGDYASRQQTETQGAQVSQLTAQVASDQAAIDNAATQLSYATIQAPIDGVTGFRQIDVGNVVNAAQQTAIVTITQVEPIFVVYTAPEEQLREVTKALAAGTVPVEAWSTDGLTKLSEGRLDLVNNQVDTATGTVRLKASFANKDHALWPGLSVSTRMRTGTIPDAVTVPDDVVQHGPNGLYAFVVDDQRRARMQAITVGRSTDGRTRVTKGLTPGQTVIWRGQSRVQEGALVAEAKPAAAEAKPAAAEAKPAAAEAKPAAQEAHGADNAALASSEAH</sequence>
<dbReference type="InterPro" id="IPR058637">
    <property type="entry name" value="YknX-like_C"/>
</dbReference>
<dbReference type="RefSeq" id="WP_099955874.1">
    <property type="nucleotide sequence ID" value="NZ_CP028843.1"/>
</dbReference>
<dbReference type="Pfam" id="PF25876">
    <property type="entry name" value="HH_MFP_RND"/>
    <property type="match status" value="1"/>
</dbReference>
<dbReference type="OrthoDB" id="9783047at2"/>
<keyword evidence="5" id="KW-0472">Membrane</keyword>
<evidence type="ECO:0000259" key="10">
    <source>
        <dbReference type="Pfam" id="PF25944"/>
    </source>
</evidence>
<accession>A0A2R4WRD3</accession>
<evidence type="ECO:0000259" key="8">
    <source>
        <dbReference type="Pfam" id="PF25876"/>
    </source>
</evidence>
<comment type="subcellular location">
    <subcellularLocation>
        <location evidence="1">Cell membrane</location>
    </subcellularLocation>
</comment>
<evidence type="ECO:0000256" key="6">
    <source>
        <dbReference type="SAM" id="Coils"/>
    </source>
</evidence>
<dbReference type="PANTHER" id="PTHR30469">
    <property type="entry name" value="MULTIDRUG RESISTANCE PROTEIN MDTA"/>
    <property type="match status" value="1"/>
</dbReference>
<dbReference type="InterPro" id="IPR006143">
    <property type="entry name" value="RND_pump_MFP"/>
</dbReference>
<proteinExistence type="inferred from homology"/>
<dbReference type="GO" id="GO:0015562">
    <property type="term" value="F:efflux transmembrane transporter activity"/>
    <property type="evidence" value="ECO:0007669"/>
    <property type="project" value="TreeGrafter"/>
</dbReference>
<feature type="coiled-coil region" evidence="6">
    <location>
        <begin position="119"/>
        <end position="146"/>
    </location>
</feature>
<dbReference type="KEGG" id="mee:DA075_27155"/>
<dbReference type="AlphaFoldDB" id="A0A2R4WRD3"/>
<reference evidence="12 13" key="1">
    <citation type="submission" date="2018-04" db="EMBL/GenBank/DDBJ databases">
        <title>Methylobacterium sp. PR1016A genome.</title>
        <authorList>
            <person name="Park W."/>
        </authorList>
    </citation>
    <scope>NUCLEOTIDE SEQUENCE [LARGE SCALE GENOMIC DNA]</scope>
    <source>
        <strain evidence="12 13">PR1016A</strain>
    </source>
</reference>
<evidence type="ECO:0000256" key="7">
    <source>
        <dbReference type="SAM" id="MobiDB-lite"/>
    </source>
</evidence>
<keyword evidence="6" id="KW-0175">Coiled coil</keyword>
<dbReference type="EMBL" id="CP028843">
    <property type="protein sequence ID" value="AWB24102.1"/>
    <property type="molecule type" value="Genomic_DNA"/>
</dbReference>
<name>A0A2R4WRD3_9HYPH</name>
<feature type="domain" description="Multidrug resistance protein MdtA-like barrel-sandwich hybrid" evidence="9">
    <location>
        <begin position="78"/>
        <end position="219"/>
    </location>
</feature>
<dbReference type="Pfam" id="PF25944">
    <property type="entry name" value="Beta-barrel_RND"/>
    <property type="match status" value="1"/>
</dbReference>
<dbReference type="NCBIfam" id="TIGR01730">
    <property type="entry name" value="RND_mfp"/>
    <property type="match status" value="1"/>
</dbReference>
<evidence type="ECO:0000256" key="5">
    <source>
        <dbReference type="ARBA" id="ARBA00023136"/>
    </source>
</evidence>